<comment type="caution">
    <text evidence="1">The sequence shown here is derived from an EMBL/GenBank/DDBJ whole genome shotgun (WGS) entry which is preliminary data.</text>
</comment>
<dbReference type="InterPro" id="IPR019587">
    <property type="entry name" value="Polyketide_cyclase/dehydratase"/>
</dbReference>
<protein>
    <submittedName>
        <fullName evidence="1">Polyketide cyclase/dehydrase/lipid transport protein</fullName>
    </submittedName>
</protein>
<dbReference type="Pfam" id="PF10604">
    <property type="entry name" value="Polyketide_cyc2"/>
    <property type="match status" value="1"/>
</dbReference>
<reference evidence="1 2" key="1">
    <citation type="submission" date="2018-04" db="EMBL/GenBank/DDBJ databases">
        <title>Genomic Encyclopedia of Type Strains, Phase IV (KMG-IV): sequencing the most valuable type-strain genomes for metagenomic binning, comparative biology and taxonomic classification.</title>
        <authorList>
            <person name="Goeker M."/>
        </authorList>
    </citation>
    <scope>NUCLEOTIDE SEQUENCE [LARGE SCALE GENOMIC DNA]</scope>
    <source>
        <strain evidence="1 2">DSM 28688</strain>
    </source>
</reference>
<accession>A0A2U1D1C3</accession>
<sequence>MASYRIEIQEIIPVARDKAFAVFADHRRFGKLLGAPVRRIKESDQADPNGVGSVRRIGVGPIGLEEEILTFEPDSLIEYTLTSISPIRNHFGRIRFEDHTDGQTRINYTITFDDVVPYTGKLVASTLENGLRKGIRRLPKLI</sequence>
<name>A0A2U1D1C3_9GAMM</name>
<dbReference type="SUPFAM" id="SSF55961">
    <property type="entry name" value="Bet v1-like"/>
    <property type="match status" value="1"/>
</dbReference>
<proteinExistence type="predicted"/>
<dbReference type="EMBL" id="QEKQ01000001">
    <property type="protein sequence ID" value="PVY79108.1"/>
    <property type="molecule type" value="Genomic_DNA"/>
</dbReference>
<dbReference type="CDD" id="cd07821">
    <property type="entry name" value="PYR_PYL_RCAR_like"/>
    <property type="match status" value="1"/>
</dbReference>
<dbReference type="Gene3D" id="3.30.530.20">
    <property type="match status" value="1"/>
</dbReference>
<evidence type="ECO:0000313" key="2">
    <source>
        <dbReference type="Proteomes" id="UP000245887"/>
    </source>
</evidence>
<dbReference type="Proteomes" id="UP000245887">
    <property type="component" value="Unassembled WGS sequence"/>
</dbReference>
<dbReference type="AlphaFoldDB" id="A0A2U1D1C3"/>
<dbReference type="InterPro" id="IPR023393">
    <property type="entry name" value="START-like_dom_sf"/>
</dbReference>
<organism evidence="1 2">
    <name type="scientific">Tamilnaduibacter salinus</name>
    <dbReference type="NCBI Taxonomy" id="1484056"/>
    <lineage>
        <taxon>Bacteria</taxon>
        <taxon>Pseudomonadati</taxon>
        <taxon>Pseudomonadota</taxon>
        <taxon>Gammaproteobacteria</taxon>
        <taxon>Pseudomonadales</taxon>
        <taxon>Marinobacteraceae</taxon>
        <taxon>Tamilnaduibacter</taxon>
    </lineage>
</organism>
<evidence type="ECO:0000313" key="1">
    <source>
        <dbReference type="EMBL" id="PVY79108.1"/>
    </source>
</evidence>
<dbReference type="OrthoDB" id="4459835at2"/>
<gene>
    <name evidence="1" type="ORF">C8D92_101314</name>
</gene>
<dbReference type="RefSeq" id="WP_116918233.1">
    <property type="nucleotide sequence ID" value="NZ_QEKQ01000001.1"/>
</dbReference>